<dbReference type="PANTHER" id="PTHR31223">
    <property type="entry name" value="LOG FAMILY PROTEIN YJL055W"/>
    <property type="match status" value="1"/>
</dbReference>
<dbReference type="PRINTS" id="PR00783">
    <property type="entry name" value="MINTRINSICP"/>
</dbReference>
<evidence type="ECO:0000256" key="13">
    <source>
        <dbReference type="ARBA" id="ARBA00047718"/>
    </source>
</evidence>
<reference evidence="17 18" key="1">
    <citation type="journal article" date="2023" name="Hortic Res">
        <title>Pangenome of water caltrop reveals structural variations and asymmetric subgenome divergence after allopolyploidization.</title>
        <authorList>
            <person name="Zhang X."/>
            <person name="Chen Y."/>
            <person name="Wang L."/>
            <person name="Yuan Y."/>
            <person name="Fang M."/>
            <person name="Shi L."/>
            <person name="Lu R."/>
            <person name="Comes H.P."/>
            <person name="Ma Y."/>
            <person name="Chen Y."/>
            <person name="Huang G."/>
            <person name="Zhou Y."/>
            <person name="Zheng Z."/>
            <person name="Qiu Y."/>
        </authorList>
    </citation>
    <scope>NUCLEOTIDE SEQUENCE [LARGE SCALE GENOMIC DNA]</scope>
    <source>
        <strain evidence="17">F231</strain>
    </source>
</reference>
<proteinExistence type="inferred from homology"/>
<evidence type="ECO:0000256" key="5">
    <source>
        <dbReference type="ARBA" id="ARBA00022692"/>
    </source>
</evidence>
<evidence type="ECO:0000259" key="16">
    <source>
        <dbReference type="Pfam" id="PF00298"/>
    </source>
</evidence>
<dbReference type="SUPFAM" id="SSF46906">
    <property type="entry name" value="Ribosomal protein L11, C-terminal domain"/>
    <property type="match status" value="1"/>
</dbReference>
<comment type="similarity">
    <text evidence="3">Belongs to the universal ribosomal protein uL11 family.</text>
</comment>
<evidence type="ECO:0000256" key="9">
    <source>
        <dbReference type="ARBA" id="ARBA00022989"/>
    </source>
</evidence>
<comment type="catalytic activity">
    <reaction evidence="13">
        <text>N(6)-(dimethylallyl)adenosine 5'-phosphate + H2O = N(6)-dimethylallyladenine + D-ribose 5-phosphate</text>
        <dbReference type="Rhea" id="RHEA:48560"/>
        <dbReference type="ChEBI" id="CHEBI:15377"/>
        <dbReference type="ChEBI" id="CHEBI:17660"/>
        <dbReference type="ChEBI" id="CHEBI:57526"/>
        <dbReference type="ChEBI" id="CHEBI:78346"/>
        <dbReference type="EC" id="3.2.2.n1"/>
    </reaction>
</comment>
<dbReference type="FunFam" id="3.40.50.450:FF:000005">
    <property type="entry name" value="CASP-like protein"/>
    <property type="match status" value="1"/>
</dbReference>
<dbReference type="Proteomes" id="UP001346149">
    <property type="component" value="Unassembled WGS sequence"/>
</dbReference>
<dbReference type="InterPro" id="IPR031100">
    <property type="entry name" value="LOG_fam"/>
</dbReference>
<keyword evidence="11" id="KW-0687">Ribonucleoprotein</keyword>
<dbReference type="InterPro" id="IPR005269">
    <property type="entry name" value="LOG"/>
</dbReference>
<sequence>MEKESDAIHQLSRFRRICVFCGSSHGKKTSYQDAAIELGGELVSRNIDLVYGGGSIGLMGLVSQAVHDGGRHVIGVIPKTLMPRELTGETVGEVKAVADMHQRKAEMAKHSDAFIALPGGYGTLEELLEVITWAQLGIHNKPVGLLNVDGYYNSLLSFIDKAVEEGFISPSARQIIVSAPTAKELVKQLEVVDVYVRVTGGEVGASSSLAPKIGPLGLSPKKIGEDIAKETGIGSVSEKRTKDIKHSGNISLDDVTEIARVMRPRSMAKDLSGTVKEILGTCVSVGCTVDGKDPKDLQQEITDGDGDVEPAFWRGNDFGYGPLSATMIGVIDGELLVAWTVVVYDGLAHWSMSVEGIARNSKSSSFGGESPSLLRRSCFTNQVVENPPIAKDMEAGAELQAKDYHDPPPAAMVDVEELAKWSFYRAIIAEFTSTLIFLYITALTVIGYKIQAEVSKDNCSGVGTLGIAWAFGGMIFVLVYCTAGISCVSRAVMYIVAQCLGAICRFGLVKAFEKDYYTRSGGGANILADGYTKGTGLAAEIIGTFVLLHTVFSATDPKRNARDSHVPLWSRCYILVLAPLRLSEPLLYTAKTRRETTIGCFGLAPSSVQPLQHCTSNTFLRAAAAKAIGSFRNSSSAF</sequence>
<evidence type="ECO:0000313" key="17">
    <source>
        <dbReference type="EMBL" id="KAK4767569.1"/>
    </source>
</evidence>
<dbReference type="InterPro" id="IPR036796">
    <property type="entry name" value="Ribosomal_uL11_N_sf"/>
</dbReference>
<dbReference type="CDD" id="cd00349">
    <property type="entry name" value="Ribosomal_L11"/>
    <property type="match status" value="1"/>
</dbReference>
<keyword evidence="8" id="KW-0689">Ribosomal protein</keyword>
<evidence type="ECO:0000256" key="6">
    <source>
        <dbReference type="ARBA" id="ARBA00022712"/>
    </source>
</evidence>
<evidence type="ECO:0000256" key="14">
    <source>
        <dbReference type="ARBA" id="ARBA00049153"/>
    </source>
</evidence>
<dbReference type="GO" id="GO:1990904">
    <property type="term" value="C:ribonucleoprotein complex"/>
    <property type="evidence" value="ECO:0007669"/>
    <property type="project" value="UniProtKB-KW"/>
</dbReference>
<evidence type="ECO:0000256" key="15">
    <source>
        <dbReference type="SAM" id="Phobius"/>
    </source>
</evidence>
<dbReference type="AlphaFoldDB" id="A0AAN7QH57"/>
<comment type="function">
    <text evidence="12">Cytokinin-activating enzyme working in the direct activation pathway. Phosphoribohydrolase that converts inactive cytokinin nucleotides to the biologically active free-base forms.</text>
</comment>
<comment type="subcellular location">
    <subcellularLocation>
        <location evidence="1">Membrane</location>
        <topology evidence="1">Multi-pass membrane protein</topology>
    </subcellularLocation>
</comment>
<dbReference type="GO" id="GO:0005840">
    <property type="term" value="C:ribosome"/>
    <property type="evidence" value="ECO:0007669"/>
    <property type="project" value="UniProtKB-KW"/>
</dbReference>
<dbReference type="GO" id="GO:0009691">
    <property type="term" value="P:cytokinin biosynthetic process"/>
    <property type="evidence" value="ECO:0007669"/>
    <property type="project" value="UniProtKB-KW"/>
</dbReference>
<dbReference type="NCBIfam" id="TIGR00730">
    <property type="entry name" value="Rossman fold protein, TIGR00730 family"/>
    <property type="match status" value="1"/>
</dbReference>
<dbReference type="InterPro" id="IPR036769">
    <property type="entry name" value="Ribosomal_uL11_C_sf"/>
</dbReference>
<accession>A0AAN7QH57</accession>
<dbReference type="Pfam" id="PF03641">
    <property type="entry name" value="Lysine_decarbox"/>
    <property type="match status" value="1"/>
</dbReference>
<comment type="similarity">
    <text evidence="2">Belongs to the LOG family.</text>
</comment>
<evidence type="ECO:0000256" key="10">
    <source>
        <dbReference type="ARBA" id="ARBA00023136"/>
    </source>
</evidence>
<keyword evidence="10 15" id="KW-0472">Membrane</keyword>
<dbReference type="GO" id="GO:0005634">
    <property type="term" value="C:nucleus"/>
    <property type="evidence" value="ECO:0007669"/>
    <property type="project" value="TreeGrafter"/>
</dbReference>
<comment type="caution">
    <text evidence="17">The sequence shown here is derived from an EMBL/GenBank/DDBJ whole genome shotgun (WGS) entry which is preliminary data.</text>
</comment>
<dbReference type="Gene3D" id="1.20.1080.10">
    <property type="entry name" value="Glycerol uptake facilitator protein"/>
    <property type="match status" value="1"/>
</dbReference>
<dbReference type="GO" id="GO:0015267">
    <property type="term" value="F:channel activity"/>
    <property type="evidence" value="ECO:0007669"/>
    <property type="project" value="InterPro"/>
</dbReference>
<dbReference type="InterPro" id="IPR000425">
    <property type="entry name" value="MIP"/>
</dbReference>
<evidence type="ECO:0000256" key="11">
    <source>
        <dbReference type="ARBA" id="ARBA00023274"/>
    </source>
</evidence>
<evidence type="ECO:0000256" key="2">
    <source>
        <dbReference type="ARBA" id="ARBA00006763"/>
    </source>
</evidence>
<keyword evidence="6" id="KW-0203">Cytokinin biosynthesis</keyword>
<dbReference type="Pfam" id="PF00230">
    <property type="entry name" value="MIP"/>
    <property type="match status" value="2"/>
</dbReference>
<dbReference type="Gene3D" id="1.10.10.250">
    <property type="entry name" value="Ribosomal protein L11, C-terminal domain"/>
    <property type="match status" value="1"/>
</dbReference>
<feature type="transmembrane region" description="Helical" evidence="15">
    <location>
        <begin position="462"/>
        <end position="485"/>
    </location>
</feature>
<keyword evidence="5 15" id="KW-0812">Transmembrane</keyword>
<feature type="transmembrane region" description="Helical" evidence="15">
    <location>
        <begin position="431"/>
        <end position="450"/>
    </location>
</feature>
<evidence type="ECO:0000256" key="1">
    <source>
        <dbReference type="ARBA" id="ARBA00004141"/>
    </source>
</evidence>
<dbReference type="PROSITE" id="PS00359">
    <property type="entry name" value="RIBOSOMAL_L11"/>
    <property type="match status" value="1"/>
</dbReference>
<dbReference type="PANTHER" id="PTHR31223:SF69">
    <property type="entry name" value="CYTOKININ RIBOSIDE 5'-MONOPHOSPHATE PHOSPHORIBOHYDROLASE LOG3"/>
    <property type="match status" value="1"/>
</dbReference>
<dbReference type="SUPFAM" id="SSF81338">
    <property type="entry name" value="Aquaporin-like"/>
    <property type="match status" value="1"/>
</dbReference>
<keyword evidence="7" id="KW-0378">Hydrolase</keyword>
<dbReference type="GO" id="GO:0016020">
    <property type="term" value="C:membrane"/>
    <property type="evidence" value="ECO:0007669"/>
    <property type="project" value="UniProtKB-SubCell"/>
</dbReference>
<keyword evidence="9 15" id="KW-1133">Transmembrane helix</keyword>
<protein>
    <recommendedName>
        <fullName evidence="4">cytokinin riboside 5'-monophosphate phosphoribohydrolase</fullName>
        <ecNumber evidence="4">3.2.2.n1</ecNumber>
    </recommendedName>
</protein>
<dbReference type="EC" id="3.2.2.n1" evidence="4"/>
<evidence type="ECO:0000256" key="8">
    <source>
        <dbReference type="ARBA" id="ARBA00022980"/>
    </source>
</evidence>
<evidence type="ECO:0000256" key="12">
    <source>
        <dbReference type="ARBA" id="ARBA00024884"/>
    </source>
</evidence>
<name>A0AAN7QH57_TRANT</name>
<feature type="transmembrane region" description="Helical" evidence="15">
    <location>
        <begin position="491"/>
        <end position="509"/>
    </location>
</feature>
<dbReference type="InterPro" id="IPR000911">
    <property type="entry name" value="Ribosomal_uL11"/>
</dbReference>
<comment type="catalytic activity">
    <reaction evidence="14">
        <text>9-ribosyl-trans-zeatin 5'-phosphate + H2O = trans-zeatin + D-ribose 5-phosphate</text>
        <dbReference type="Rhea" id="RHEA:48564"/>
        <dbReference type="ChEBI" id="CHEBI:15377"/>
        <dbReference type="ChEBI" id="CHEBI:16522"/>
        <dbReference type="ChEBI" id="CHEBI:78346"/>
        <dbReference type="ChEBI" id="CHEBI:87947"/>
        <dbReference type="EC" id="3.2.2.n1"/>
    </reaction>
</comment>
<dbReference type="GO" id="GO:0005829">
    <property type="term" value="C:cytosol"/>
    <property type="evidence" value="ECO:0007669"/>
    <property type="project" value="UniProtKB-ARBA"/>
</dbReference>
<dbReference type="GO" id="GO:0006412">
    <property type="term" value="P:translation"/>
    <property type="evidence" value="ECO:0007669"/>
    <property type="project" value="InterPro"/>
</dbReference>
<dbReference type="EMBL" id="JAXQNO010000022">
    <property type="protein sequence ID" value="KAK4767569.1"/>
    <property type="molecule type" value="Genomic_DNA"/>
</dbReference>
<organism evidence="17 18">
    <name type="scientific">Trapa natans</name>
    <name type="common">Water chestnut</name>
    <dbReference type="NCBI Taxonomy" id="22666"/>
    <lineage>
        <taxon>Eukaryota</taxon>
        <taxon>Viridiplantae</taxon>
        <taxon>Streptophyta</taxon>
        <taxon>Embryophyta</taxon>
        <taxon>Tracheophyta</taxon>
        <taxon>Spermatophyta</taxon>
        <taxon>Magnoliopsida</taxon>
        <taxon>eudicotyledons</taxon>
        <taxon>Gunneridae</taxon>
        <taxon>Pentapetalae</taxon>
        <taxon>rosids</taxon>
        <taxon>malvids</taxon>
        <taxon>Myrtales</taxon>
        <taxon>Lythraceae</taxon>
        <taxon>Trapa</taxon>
    </lineage>
</organism>
<dbReference type="InterPro" id="IPR020783">
    <property type="entry name" value="Ribosomal_uL11_C"/>
</dbReference>
<feature type="domain" description="Large ribosomal subunit protein uL11 C-terminal" evidence="16">
    <location>
        <begin position="227"/>
        <end position="289"/>
    </location>
</feature>
<dbReference type="SMART" id="SM00649">
    <property type="entry name" value="RL11"/>
    <property type="match status" value="1"/>
</dbReference>
<keyword evidence="18" id="KW-1185">Reference proteome</keyword>
<dbReference type="SUPFAM" id="SSF54747">
    <property type="entry name" value="Ribosomal L11/L12e N-terminal domain"/>
    <property type="match status" value="1"/>
</dbReference>
<dbReference type="Gene3D" id="3.40.50.450">
    <property type="match status" value="1"/>
</dbReference>
<evidence type="ECO:0000313" key="18">
    <source>
        <dbReference type="Proteomes" id="UP001346149"/>
    </source>
</evidence>
<dbReference type="InterPro" id="IPR020785">
    <property type="entry name" value="Ribosomal_uL11_CS"/>
</dbReference>
<evidence type="ECO:0000256" key="3">
    <source>
        <dbReference type="ARBA" id="ARBA00010537"/>
    </source>
</evidence>
<dbReference type="GO" id="GO:0003735">
    <property type="term" value="F:structural constituent of ribosome"/>
    <property type="evidence" value="ECO:0007669"/>
    <property type="project" value="InterPro"/>
</dbReference>
<evidence type="ECO:0000256" key="7">
    <source>
        <dbReference type="ARBA" id="ARBA00022801"/>
    </source>
</evidence>
<dbReference type="FunFam" id="1.10.10.250:FF:000019">
    <property type="entry name" value="Uncharacterized protein"/>
    <property type="match status" value="1"/>
</dbReference>
<dbReference type="Pfam" id="PF00298">
    <property type="entry name" value="Ribosomal_L11"/>
    <property type="match status" value="1"/>
</dbReference>
<dbReference type="GO" id="GO:0016799">
    <property type="term" value="F:hydrolase activity, hydrolyzing N-glycosyl compounds"/>
    <property type="evidence" value="ECO:0007669"/>
    <property type="project" value="TreeGrafter"/>
</dbReference>
<dbReference type="SUPFAM" id="SSF102405">
    <property type="entry name" value="MCP/YpsA-like"/>
    <property type="match status" value="1"/>
</dbReference>
<gene>
    <name evidence="17" type="ORF">SAY86_015319</name>
</gene>
<evidence type="ECO:0000256" key="4">
    <source>
        <dbReference type="ARBA" id="ARBA00012205"/>
    </source>
</evidence>
<dbReference type="InterPro" id="IPR023271">
    <property type="entry name" value="Aquaporin-like"/>
</dbReference>